<sequence length="223" mass="24958">MPFSKYVRVFVCELNNDNSKHEAEPPSSESSAELGGIMRKETASLATEERRHWNQREVEIASPEKEVTGSTSDSQMLKSTDEFDSLLVEGVLSRLDYSFDLTSAGLISTPSGTRTMTMQRVLSTRYPLRRTLPRVPLGHRFKSRGSAVLPRRDVFKTTEDFVDETLWLAHESTDSTARCSSASTGVQLRLQTGHELSPSKAIISRDISDLDGRGGLDRWFVML</sequence>
<protein>
    <submittedName>
        <fullName evidence="2">Uncharacterized protein</fullName>
    </submittedName>
</protein>
<name>A0A3S5CSI8_9PLAT</name>
<dbReference type="AlphaFoldDB" id="A0A3S5CSI8"/>
<feature type="region of interest" description="Disordered" evidence="1">
    <location>
        <begin position="18"/>
        <end position="51"/>
    </location>
</feature>
<comment type="caution">
    <text evidence="2">The sequence shown here is derived from an EMBL/GenBank/DDBJ whole genome shotgun (WGS) entry which is preliminary data.</text>
</comment>
<dbReference type="Proteomes" id="UP000784294">
    <property type="component" value="Unassembled WGS sequence"/>
</dbReference>
<evidence type="ECO:0000256" key="1">
    <source>
        <dbReference type="SAM" id="MobiDB-lite"/>
    </source>
</evidence>
<proteinExistence type="predicted"/>
<keyword evidence="3" id="KW-1185">Reference proteome</keyword>
<reference evidence="2" key="1">
    <citation type="submission" date="2018-11" db="EMBL/GenBank/DDBJ databases">
        <authorList>
            <consortium name="Pathogen Informatics"/>
        </authorList>
    </citation>
    <scope>NUCLEOTIDE SEQUENCE</scope>
</reference>
<dbReference type="EMBL" id="CAAALY010244975">
    <property type="protein sequence ID" value="VEL32980.1"/>
    <property type="molecule type" value="Genomic_DNA"/>
</dbReference>
<evidence type="ECO:0000313" key="3">
    <source>
        <dbReference type="Proteomes" id="UP000784294"/>
    </source>
</evidence>
<organism evidence="2 3">
    <name type="scientific">Protopolystoma xenopodis</name>
    <dbReference type="NCBI Taxonomy" id="117903"/>
    <lineage>
        <taxon>Eukaryota</taxon>
        <taxon>Metazoa</taxon>
        <taxon>Spiralia</taxon>
        <taxon>Lophotrochozoa</taxon>
        <taxon>Platyhelminthes</taxon>
        <taxon>Monogenea</taxon>
        <taxon>Polyopisthocotylea</taxon>
        <taxon>Polystomatidea</taxon>
        <taxon>Polystomatidae</taxon>
        <taxon>Protopolystoma</taxon>
    </lineage>
</organism>
<gene>
    <name evidence="2" type="ORF">PXEA_LOCUS26420</name>
</gene>
<evidence type="ECO:0000313" key="2">
    <source>
        <dbReference type="EMBL" id="VEL32980.1"/>
    </source>
</evidence>
<accession>A0A3S5CSI8</accession>
<feature type="compositionally biased region" description="Basic and acidic residues" evidence="1">
    <location>
        <begin position="38"/>
        <end position="51"/>
    </location>
</feature>